<reference evidence="1" key="1">
    <citation type="journal article" date="2020" name="Nature">
        <title>Giant virus diversity and host interactions through global metagenomics.</title>
        <authorList>
            <person name="Schulz F."/>
            <person name="Roux S."/>
            <person name="Paez-Espino D."/>
            <person name="Jungbluth S."/>
            <person name="Walsh D.A."/>
            <person name="Denef V.J."/>
            <person name="McMahon K.D."/>
            <person name="Konstantinidis K.T."/>
            <person name="Eloe-Fadrosh E.A."/>
            <person name="Kyrpides N.C."/>
            <person name="Woyke T."/>
        </authorList>
    </citation>
    <scope>NUCLEOTIDE SEQUENCE</scope>
    <source>
        <strain evidence="1">GVMAG-M-3300027833-11</strain>
    </source>
</reference>
<dbReference type="AlphaFoldDB" id="A0A6C0LLG4"/>
<protein>
    <submittedName>
        <fullName evidence="1">Uncharacterized protein</fullName>
    </submittedName>
</protein>
<sequence length="96" mass="11011">MLVHYLYSFFINTLTVPKVRDLINKPTERYNEILSHDQFPHNNLPLNPTEIHESPQVDTVEMQAELKDFLSNIKKGTSSDKNQIISANEAGGYSTY</sequence>
<name>A0A6C0LLG4_9ZZZZ</name>
<accession>A0A6C0LLG4</accession>
<proteinExistence type="predicted"/>
<organism evidence="1">
    <name type="scientific">viral metagenome</name>
    <dbReference type="NCBI Taxonomy" id="1070528"/>
    <lineage>
        <taxon>unclassified sequences</taxon>
        <taxon>metagenomes</taxon>
        <taxon>organismal metagenomes</taxon>
    </lineage>
</organism>
<evidence type="ECO:0000313" key="1">
    <source>
        <dbReference type="EMBL" id="QHU30394.1"/>
    </source>
</evidence>
<dbReference type="EMBL" id="MN740506">
    <property type="protein sequence ID" value="QHU30394.1"/>
    <property type="molecule type" value="Genomic_DNA"/>
</dbReference>